<dbReference type="RefSeq" id="WP_014104760.1">
    <property type="nucleotide sequence ID" value="NC_016027.1"/>
</dbReference>
<evidence type="ECO:0000313" key="1">
    <source>
        <dbReference type="EMBL" id="BAK83190.1"/>
    </source>
</evidence>
<dbReference type="Pfam" id="PF08798">
    <property type="entry name" value="CRISPR_assoc"/>
    <property type="match status" value="1"/>
</dbReference>
<organism evidence="1 2">
    <name type="scientific">Komagataeibacter medellinensis (strain NBRC 3288 / BCRC 11682 / LMG 1693 / Kondo 51)</name>
    <name type="common">Gluconacetobacter medellinensis</name>
    <dbReference type="NCBI Taxonomy" id="634177"/>
    <lineage>
        <taxon>Bacteria</taxon>
        <taxon>Pseudomonadati</taxon>
        <taxon>Pseudomonadota</taxon>
        <taxon>Alphaproteobacteria</taxon>
        <taxon>Acetobacterales</taxon>
        <taxon>Acetobacteraceae</taxon>
        <taxon>Komagataeibacter</taxon>
    </lineage>
</organism>
<dbReference type="KEGG" id="gxy:GLX_07780"/>
<dbReference type="Gene3D" id="3.30.70.1210">
    <property type="entry name" value="Crispr-associated protein, domain 2"/>
    <property type="match status" value="1"/>
</dbReference>
<dbReference type="SMART" id="SM01101">
    <property type="entry name" value="CRISPR_assoc"/>
    <property type="match status" value="1"/>
</dbReference>
<dbReference type="CDD" id="cd09727">
    <property type="entry name" value="Cas6_I-E"/>
    <property type="match status" value="1"/>
</dbReference>
<dbReference type="STRING" id="634177.GLX_07780"/>
<dbReference type="InterPro" id="IPR010179">
    <property type="entry name" value="CRISPR-assoc_prot_Cse3"/>
</dbReference>
<proteinExistence type="predicted"/>
<dbReference type="Gene3D" id="3.30.70.1200">
    <property type="entry name" value="Crispr-associated protein, domain 1"/>
    <property type="match status" value="1"/>
</dbReference>
<accession>G2I4Z3</accession>
<gene>
    <name evidence="1" type="ordered locus">GLX_07780</name>
</gene>
<dbReference type="NCBIfam" id="TIGR01907">
    <property type="entry name" value="casE_Cse3"/>
    <property type="match status" value="1"/>
</dbReference>
<dbReference type="EMBL" id="AP012159">
    <property type="protein sequence ID" value="BAK83190.1"/>
    <property type="molecule type" value="Genomic_DNA"/>
</dbReference>
<name>G2I4Z3_KOMMN</name>
<sequence>MTEGFLSRVALRHEASVQAIIRLLVPGSAGQQHGAAHHLLWALFGDTPERRRDFLWRQTAPGQFMVLSARAPVDRHAIFDIESRPFAPVLKAGDRLRFMLCANATVDRKPPEKDRKAPGRTRSQRHDVVMDALHALPSAERATARARVVPEVMAAWLARQGARTGFVPLDAPEIERCDVLSIPRAQGRARARFGVVDMTGVLAVEDPALFVPALLHGFGRARAFGCGLMLVRRAG</sequence>
<evidence type="ECO:0000313" key="2">
    <source>
        <dbReference type="Proteomes" id="UP000009044"/>
    </source>
</evidence>
<dbReference type="Proteomes" id="UP000009044">
    <property type="component" value="Chromosome"/>
</dbReference>
<reference evidence="2" key="1">
    <citation type="journal article" date="2011" name="J. Bacteriol.">
        <title>Complete genome sequence of NBRC 3288, a unique cellulose-nonproducing strain of Gluconacetobacter xylinus isolated from vinegar.</title>
        <authorList>
            <person name="Ogino H."/>
            <person name="Azuma Y."/>
            <person name="Hosoyama A."/>
            <person name="Nakazawa H."/>
            <person name="Matsutani M."/>
            <person name="Hasegawa A."/>
            <person name="Otsuyama K."/>
            <person name="Matsushita K."/>
            <person name="Fujita N."/>
            <person name="Shirai M."/>
        </authorList>
    </citation>
    <scope>NUCLEOTIDE SEQUENCE [LARGE SCALE GENOMIC DNA]</scope>
    <source>
        <strain evidence="2">NBRC 3288 / BCRC 11682 / LMG 1693</strain>
    </source>
</reference>
<dbReference type="HOGENOM" id="CLU_080982_1_0_5"/>
<dbReference type="SUPFAM" id="SSF117987">
    <property type="entry name" value="CRISPR-associated protein"/>
    <property type="match status" value="1"/>
</dbReference>
<dbReference type="PATRIC" id="fig|634177.7.peg.901"/>
<dbReference type="eggNOG" id="ENOG5032TV5">
    <property type="taxonomic scope" value="Bacteria"/>
</dbReference>
<dbReference type="AlphaFoldDB" id="G2I4Z3"/>
<protein>
    <submittedName>
        <fullName evidence="1">CRISPR-associated protein</fullName>
    </submittedName>
</protein>